<evidence type="ECO:0000256" key="8">
    <source>
        <dbReference type="PROSITE-ProRule" id="PRU01050"/>
    </source>
</evidence>
<dbReference type="Pfam" id="PF01926">
    <property type="entry name" value="MMR_HSR1"/>
    <property type="match status" value="1"/>
</dbReference>
<evidence type="ECO:0000256" key="4">
    <source>
        <dbReference type="ARBA" id="ARBA00022741"/>
    </source>
</evidence>
<dbReference type="NCBIfam" id="TIGR00436">
    <property type="entry name" value="era"/>
    <property type="match status" value="1"/>
</dbReference>
<feature type="binding site" evidence="7">
    <location>
        <begin position="74"/>
        <end position="78"/>
    </location>
    <ligand>
        <name>GTP</name>
        <dbReference type="ChEBI" id="CHEBI:37565"/>
    </ligand>
</feature>
<dbReference type="InterPro" id="IPR030388">
    <property type="entry name" value="G_ERA_dom"/>
</dbReference>
<comment type="subunit">
    <text evidence="7">Monomer.</text>
</comment>
<dbReference type="InterPro" id="IPR015946">
    <property type="entry name" value="KH_dom-like_a/b"/>
</dbReference>
<reference evidence="12 13" key="1">
    <citation type="submission" date="2019-09" db="EMBL/GenBank/DDBJ databases">
        <title>Wenzhouxiangella sp. Genome sequencing and assembly.</title>
        <authorList>
            <person name="Zhang R."/>
        </authorList>
    </citation>
    <scope>NUCLEOTIDE SEQUENCE [LARGE SCALE GENOMIC DNA]</scope>
    <source>
        <strain evidence="12 13">W260</strain>
    </source>
</reference>
<sequence length="310" mass="35132">MDPIDFQLPPEGGEDSDYRFGYVALIGRPNVGKSTLLNQILGQKVSIVTHKPQTTRQRVAGIKTTAQGQVVYLDTPGIHQSGGRALNQYMNRVALATFRDVEAVLFLLEAGRLTRQDRKIAKMLSALDIPVFLVINKVDEVEHKQELLAYVTEASAEGDWDEVFLISALKGDGVADVEKRLMDLLPFSMPFYDEDQITDRSERFLAAELLREALTLRLHQELPYALNVEIEHFKREGGMVRIGAIIWVERDSQKQIVIGKGGQVLKQVGQQARKAMEEFLDEKVFLQTWVKVAKDWSRSERAMERMGFDE</sequence>
<dbReference type="HAMAP" id="MF_00367">
    <property type="entry name" value="GTPase_Era"/>
    <property type="match status" value="1"/>
</dbReference>
<evidence type="ECO:0000313" key="13">
    <source>
        <dbReference type="Proteomes" id="UP000325372"/>
    </source>
</evidence>
<feature type="region of interest" description="G4" evidence="8">
    <location>
        <begin position="136"/>
        <end position="139"/>
    </location>
</feature>
<name>A0A5N0TE06_9GAMM</name>
<keyword evidence="7" id="KW-1003">Cell membrane</keyword>
<evidence type="ECO:0000259" key="11">
    <source>
        <dbReference type="PROSITE" id="PS51713"/>
    </source>
</evidence>
<evidence type="ECO:0000256" key="9">
    <source>
        <dbReference type="RuleBase" id="RU003761"/>
    </source>
</evidence>
<evidence type="ECO:0000256" key="3">
    <source>
        <dbReference type="ARBA" id="ARBA00022517"/>
    </source>
</evidence>
<dbReference type="PANTHER" id="PTHR42698">
    <property type="entry name" value="GTPASE ERA"/>
    <property type="match status" value="1"/>
</dbReference>
<dbReference type="PRINTS" id="PR00326">
    <property type="entry name" value="GTP1OBG"/>
</dbReference>
<dbReference type="GO" id="GO:0070181">
    <property type="term" value="F:small ribosomal subunit rRNA binding"/>
    <property type="evidence" value="ECO:0007669"/>
    <property type="project" value="UniProtKB-UniRule"/>
</dbReference>
<keyword evidence="3 7" id="KW-0690">Ribosome biogenesis</keyword>
<dbReference type="PROSITE" id="PS50823">
    <property type="entry name" value="KH_TYPE_2"/>
    <property type="match status" value="1"/>
</dbReference>
<evidence type="ECO:0000256" key="2">
    <source>
        <dbReference type="ARBA" id="ARBA00020484"/>
    </source>
</evidence>
<dbReference type="SUPFAM" id="SSF52540">
    <property type="entry name" value="P-loop containing nucleoside triphosphate hydrolases"/>
    <property type="match status" value="1"/>
</dbReference>
<comment type="similarity">
    <text evidence="1 7 8 9">Belongs to the TRAFAC class TrmE-Era-EngA-EngB-Septin-like GTPase superfamily. Era GTPase family.</text>
</comment>
<accession>A0A5N0TE06</accession>
<feature type="domain" description="Era-type G" evidence="11">
    <location>
        <begin position="19"/>
        <end position="187"/>
    </location>
</feature>
<feature type="binding site" evidence="7">
    <location>
        <begin position="136"/>
        <end position="139"/>
    </location>
    <ligand>
        <name>GTP</name>
        <dbReference type="ChEBI" id="CHEBI:37565"/>
    </ligand>
</feature>
<gene>
    <name evidence="7" type="primary">era</name>
    <name evidence="12" type="ORF">F3N42_02655</name>
</gene>
<dbReference type="GO" id="GO:0003924">
    <property type="term" value="F:GTPase activity"/>
    <property type="evidence" value="ECO:0007669"/>
    <property type="project" value="UniProtKB-UniRule"/>
</dbReference>
<dbReference type="InterPro" id="IPR009019">
    <property type="entry name" value="KH_sf_prok-type"/>
</dbReference>
<dbReference type="CDD" id="cd04163">
    <property type="entry name" value="Era"/>
    <property type="match status" value="1"/>
</dbReference>
<feature type="region of interest" description="G5" evidence="8">
    <location>
        <begin position="166"/>
        <end position="168"/>
    </location>
</feature>
<keyword evidence="13" id="KW-1185">Reference proteome</keyword>
<dbReference type="GO" id="GO:0005829">
    <property type="term" value="C:cytosol"/>
    <property type="evidence" value="ECO:0007669"/>
    <property type="project" value="TreeGrafter"/>
</dbReference>
<dbReference type="EMBL" id="VYXP01000002">
    <property type="protein sequence ID" value="KAA9133272.1"/>
    <property type="molecule type" value="Genomic_DNA"/>
</dbReference>
<comment type="function">
    <text evidence="7">An essential GTPase that binds both GDP and GTP, with rapid nucleotide exchange. Plays a role in 16S rRNA processing and 30S ribosomal subunit biogenesis and possibly also in cell cycle regulation and energy metabolism.</text>
</comment>
<keyword evidence="7" id="KW-0472">Membrane</keyword>
<dbReference type="InterPro" id="IPR005662">
    <property type="entry name" value="GTPase_Era-like"/>
</dbReference>
<dbReference type="SUPFAM" id="SSF54814">
    <property type="entry name" value="Prokaryotic type KH domain (KH-domain type II)"/>
    <property type="match status" value="1"/>
</dbReference>
<evidence type="ECO:0000256" key="6">
    <source>
        <dbReference type="ARBA" id="ARBA00023134"/>
    </source>
</evidence>
<evidence type="ECO:0000256" key="7">
    <source>
        <dbReference type="HAMAP-Rule" id="MF_00367"/>
    </source>
</evidence>
<proteinExistence type="inferred from homology"/>
<comment type="caution">
    <text evidence="12">The sequence shown here is derived from an EMBL/GenBank/DDBJ whole genome shotgun (WGS) entry which is preliminary data.</text>
</comment>
<dbReference type="CDD" id="cd22534">
    <property type="entry name" value="KH-II_Era"/>
    <property type="match status" value="1"/>
</dbReference>
<dbReference type="PROSITE" id="PS51713">
    <property type="entry name" value="G_ERA"/>
    <property type="match status" value="1"/>
</dbReference>
<organism evidence="12 13">
    <name type="scientific">Marinihelvus fidelis</name>
    <dbReference type="NCBI Taxonomy" id="2613842"/>
    <lineage>
        <taxon>Bacteria</taxon>
        <taxon>Pseudomonadati</taxon>
        <taxon>Pseudomonadota</taxon>
        <taxon>Gammaproteobacteria</taxon>
        <taxon>Chromatiales</taxon>
        <taxon>Wenzhouxiangellaceae</taxon>
        <taxon>Marinihelvus</taxon>
    </lineage>
</organism>
<dbReference type="PANTHER" id="PTHR42698:SF1">
    <property type="entry name" value="GTPASE ERA, MITOCHONDRIAL"/>
    <property type="match status" value="1"/>
</dbReference>
<dbReference type="RefSeq" id="WP_150862830.1">
    <property type="nucleotide sequence ID" value="NZ_VYXP01000002.1"/>
</dbReference>
<dbReference type="Proteomes" id="UP000325372">
    <property type="component" value="Unassembled WGS sequence"/>
</dbReference>
<comment type="subcellular location">
    <subcellularLocation>
        <location evidence="7">Cytoplasm</location>
    </subcellularLocation>
    <subcellularLocation>
        <location evidence="7">Cell membrane</location>
        <topology evidence="7">Peripheral membrane protein</topology>
    </subcellularLocation>
</comment>
<dbReference type="InterPro" id="IPR004044">
    <property type="entry name" value="KH_dom_type_2"/>
</dbReference>
<keyword evidence="4 7" id="KW-0547">Nucleotide-binding</keyword>
<feature type="binding site" evidence="7">
    <location>
        <begin position="27"/>
        <end position="34"/>
    </location>
    <ligand>
        <name>GTP</name>
        <dbReference type="ChEBI" id="CHEBI:37565"/>
    </ligand>
</feature>
<evidence type="ECO:0000256" key="5">
    <source>
        <dbReference type="ARBA" id="ARBA00022884"/>
    </source>
</evidence>
<dbReference type="NCBIfam" id="TIGR00231">
    <property type="entry name" value="small_GTP"/>
    <property type="match status" value="1"/>
</dbReference>
<protein>
    <recommendedName>
        <fullName evidence="2 7">GTPase Era</fullName>
    </recommendedName>
</protein>
<dbReference type="GO" id="GO:0000028">
    <property type="term" value="P:ribosomal small subunit assembly"/>
    <property type="evidence" value="ECO:0007669"/>
    <property type="project" value="TreeGrafter"/>
</dbReference>
<dbReference type="InterPro" id="IPR027417">
    <property type="entry name" value="P-loop_NTPase"/>
</dbReference>
<keyword evidence="5 7" id="KW-0694">RNA-binding</keyword>
<dbReference type="InterPro" id="IPR006073">
    <property type="entry name" value="GTP-bd"/>
</dbReference>
<evidence type="ECO:0000313" key="12">
    <source>
        <dbReference type="EMBL" id="KAA9133272.1"/>
    </source>
</evidence>
<dbReference type="GO" id="GO:0005525">
    <property type="term" value="F:GTP binding"/>
    <property type="evidence" value="ECO:0007669"/>
    <property type="project" value="UniProtKB-UniRule"/>
</dbReference>
<dbReference type="Pfam" id="PF07650">
    <property type="entry name" value="KH_2"/>
    <property type="match status" value="1"/>
</dbReference>
<evidence type="ECO:0000256" key="1">
    <source>
        <dbReference type="ARBA" id="ARBA00007921"/>
    </source>
</evidence>
<dbReference type="InterPro" id="IPR005225">
    <property type="entry name" value="Small_GTP-bd"/>
</dbReference>
<dbReference type="AlphaFoldDB" id="A0A5N0TE06"/>
<dbReference type="NCBIfam" id="NF000908">
    <property type="entry name" value="PRK00089.1"/>
    <property type="match status" value="1"/>
</dbReference>
<keyword evidence="7" id="KW-0699">rRNA-binding</keyword>
<feature type="region of interest" description="G3" evidence="8">
    <location>
        <begin position="74"/>
        <end position="77"/>
    </location>
</feature>
<dbReference type="Gene3D" id="3.30.300.20">
    <property type="match status" value="1"/>
</dbReference>
<feature type="domain" description="KH type-2" evidence="10">
    <location>
        <begin position="218"/>
        <end position="294"/>
    </location>
</feature>
<feature type="region of interest" description="G1" evidence="8">
    <location>
        <begin position="27"/>
        <end position="34"/>
    </location>
</feature>
<dbReference type="Gene3D" id="3.40.50.300">
    <property type="entry name" value="P-loop containing nucleotide triphosphate hydrolases"/>
    <property type="match status" value="1"/>
</dbReference>
<keyword evidence="7" id="KW-0963">Cytoplasm</keyword>
<dbReference type="GO" id="GO:0005886">
    <property type="term" value="C:plasma membrane"/>
    <property type="evidence" value="ECO:0007669"/>
    <property type="project" value="UniProtKB-SubCell"/>
</dbReference>
<dbReference type="GO" id="GO:0043024">
    <property type="term" value="F:ribosomal small subunit binding"/>
    <property type="evidence" value="ECO:0007669"/>
    <property type="project" value="TreeGrafter"/>
</dbReference>
<evidence type="ECO:0000259" key="10">
    <source>
        <dbReference type="PROSITE" id="PS50823"/>
    </source>
</evidence>
<feature type="region of interest" description="G2" evidence="8">
    <location>
        <begin position="53"/>
        <end position="57"/>
    </location>
</feature>
<keyword evidence="6 7" id="KW-0342">GTP-binding</keyword>
<dbReference type="FunFam" id="3.30.300.20:FF:000003">
    <property type="entry name" value="GTPase Era"/>
    <property type="match status" value="1"/>
</dbReference>